<feature type="domain" description="CRISPR-associated protein Cas6 C-terminal" evidence="1">
    <location>
        <begin position="159"/>
        <end position="279"/>
    </location>
</feature>
<dbReference type="Pfam" id="PF10040">
    <property type="entry name" value="CRISPR_Cas6"/>
    <property type="match status" value="1"/>
</dbReference>
<dbReference type="Proteomes" id="UP000184275">
    <property type="component" value="Unassembled WGS sequence"/>
</dbReference>
<accession>A0A1M6YH66</accession>
<protein>
    <submittedName>
        <fullName evidence="2">Uncharacterized conserved protein</fullName>
    </submittedName>
</protein>
<keyword evidence="3" id="KW-1185">Reference proteome</keyword>
<reference evidence="3" key="1">
    <citation type="submission" date="2016-11" db="EMBL/GenBank/DDBJ databases">
        <authorList>
            <person name="Varghese N."/>
            <person name="Submissions S."/>
        </authorList>
    </citation>
    <scope>NUCLEOTIDE SEQUENCE [LARGE SCALE GENOMIC DNA]</scope>
    <source>
        <strain evidence="3">UWOS</strain>
    </source>
</reference>
<name>A0A1M6YH66_9BACT</name>
<dbReference type="AlphaFoldDB" id="A0A1M6YH66"/>
<evidence type="ECO:0000313" key="3">
    <source>
        <dbReference type="Proteomes" id="UP000184275"/>
    </source>
</evidence>
<evidence type="ECO:0000259" key="1">
    <source>
        <dbReference type="Pfam" id="PF10040"/>
    </source>
</evidence>
<organism evidence="2 3">
    <name type="scientific">Fibrobacter intestinalis</name>
    <dbReference type="NCBI Taxonomy" id="28122"/>
    <lineage>
        <taxon>Bacteria</taxon>
        <taxon>Pseudomonadati</taxon>
        <taxon>Fibrobacterota</taxon>
        <taxon>Fibrobacteria</taxon>
        <taxon>Fibrobacterales</taxon>
        <taxon>Fibrobacteraceae</taxon>
        <taxon>Fibrobacter</taxon>
    </lineage>
</organism>
<gene>
    <name evidence="2" type="ORF">SAMN05720469_1428</name>
</gene>
<sequence>MLPPLIISKTKCYLQLDRCEPISKFLEATLRGTIGYALKRKLCIFKNRECPNCLMRETCNYSRFFEPVPPQNSALQHKMQQSVRSWMFNAIQFNDKIQLEITLVGDAQNFFSSIIAALDDAGNAGLGKNNIQYKVSDIFPTYQQKLSELPEEQATKALLRFQTPVTLRSQGKFMRQWDTHLFFTTLLRRITNLSAIHNMPGFNCDVKKIIEQTARIKATAFLVPIARERISTHQNRTINYSGLIGDVLLEGITPELVQILQAGEQLSVGKNTVFGYGRYSISWQK</sequence>
<dbReference type="Gene3D" id="3.30.70.1900">
    <property type="match status" value="1"/>
</dbReference>
<dbReference type="EMBL" id="FRAW01000042">
    <property type="protein sequence ID" value="SHL17349.1"/>
    <property type="molecule type" value="Genomic_DNA"/>
</dbReference>
<proteinExistence type="predicted"/>
<dbReference type="InterPro" id="IPR019267">
    <property type="entry name" value="CRISPR-assoc_Cas6_C"/>
</dbReference>
<evidence type="ECO:0000313" key="2">
    <source>
        <dbReference type="EMBL" id="SHL17349.1"/>
    </source>
</evidence>